<organism evidence="1 2">
    <name type="scientific">Desulfosarcina alkanivorans</name>
    <dbReference type="NCBI Taxonomy" id="571177"/>
    <lineage>
        <taxon>Bacteria</taxon>
        <taxon>Pseudomonadati</taxon>
        <taxon>Thermodesulfobacteriota</taxon>
        <taxon>Desulfobacteria</taxon>
        <taxon>Desulfobacterales</taxon>
        <taxon>Desulfosarcinaceae</taxon>
        <taxon>Desulfosarcina</taxon>
    </lineage>
</organism>
<reference evidence="1 2" key="1">
    <citation type="submission" date="2019-11" db="EMBL/GenBank/DDBJ databases">
        <title>Comparative genomics of hydrocarbon-degrading Desulfosarcina strains.</title>
        <authorList>
            <person name="Watanabe M."/>
            <person name="Kojima H."/>
            <person name="Fukui M."/>
        </authorList>
    </citation>
    <scope>NUCLEOTIDE SEQUENCE [LARGE SCALE GENOMIC DNA]</scope>
    <source>
        <strain evidence="1 2">PL12</strain>
    </source>
</reference>
<dbReference type="AlphaFoldDB" id="A0A5K7YRV0"/>
<proteinExistence type="predicted"/>
<dbReference type="OrthoDB" id="196483at2"/>
<gene>
    <name evidence="1" type="ORF">DSCA_45890</name>
</gene>
<protein>
    <submittedName>
        <fullName evidence="1">Zinc/iron-chelating domain-containing protein</fullName>
    </submittedName>
</protein>
<dbReference type="RefSeq" id="WP_155318594.1">
    <property type="nucleotide sequence ID" value="NZ_AP021874.1"/>
</dbReference>
<accession>A0A5K7YRV0</accession>
<name>A0A5K7YRV0_9BACT</name>
<dbReference type="KEGG" id="dalk:DSCA_45890"/>
<dbReference type="Proteomes" id="UP000427906">
    <property type="component" value="Chromosome"/>
</dbReference>
<dbReference type="InterPro" id="IPR005358">
    <property type="entry name" value="Puta_zinc/iron-chelating_dom"/>
</dbReference>
<dbReference type="EMBL" id="AP021874">
    <property type="protein sequence ID" value="BBO70659.1"/>
    <property type="molecule type" value="Genomic_DNA"/>
</dbReference>
<evidence type="ECO:0000313" key="1">
    <source>
        <dbReference type="EMBL" id="BBO70659.1"/>
    </source>
</evidence>
<sequence length="110" mass="12183">MNPCMRCGACCALFRVSFDCHETDNFRGGVVPFHLVFALNGTRSAMKGTEKRPIRCAALIGIIGMSVHCAIYDRRPTTCRQFLSAGENNTFNPLCDRARATYGLMPLSNF</sequence>
<evidence type="ECO:0000313" key="2">
    <source>
        <dbReference type="Proteomes" id="UP000427906"/>
    </source>
</evidence>
<keyword evidence="2" id="KW-1185">Reference proteome</keyword>
<dbReference type="Pfam" id="PF03692">
    <property type="entry name" value="CxxCxxCC"/>
    <property type="match status" value="1"/>
</dbReference>